<keyword evidence="2" id="KW-1185">Reference proteome</keyword>
<evidence type="ECO:0000313" key="2">
    <source>
        <dbReference type="Proteomes" id="UP000530660"/>
    </source>
</evidence>
<dbReference type="Proteomes" id="UP000530660">
    <property type="component" value="Unassembled WGS sequence"/>
</dbReference>
<reference evidence="1 2" key="1">
    <citation type="journal article" date="2020" name="J. Phycol.">
        <title>Comparative genome analysis reveals Cyanidiococcus gen. nov., a new extremophilic red algal genus sister to Cyanidioschyzon (Cyanidioschyzonaceae, Rhodophyta).</title>
        <authorList>
            <person name="Liu S.-L."/>
            <person name="Chiang Y.-R."/>
            <person name="Yoon H.S."/>
            <person name="Fu H.-Y."/>
        </authorList>
    </citation>
    <scope>NUCLEOTIDE SEQUENCE [LARGE SCALE GENOMIC DNA]</scope>
    <source>
        <strain evidence="1 2">THAL066</strain>
    </source>
</reference>
<accession>A0A7J7IHS2</accession>
<dbReference type="EMBL" id="VWRR01000009">
    <property type="protein sequence ID" value="KAF6002642.1"/>
    <property type="molecule type" value="Genomic_DNA"/>
</dbReference>
<protein>
    <submittedName>
        <fullName evidence="1">Uncharacterized protein</fullName>
    </submittedName>
</protein>
<name>A0A7J7IHS2_9RHOD</name>
<dbReference type="AlphaFoldDB" id="A0A7J7IHS2"/>
<organism evidence="1 2">
    <name type="scientific">Cyanidiococcus yangmingshanensis</name>
    <dbReference type="NCBI Taxonomy" id="2690220"/>
    <lineage>
        <taxon>Eukaryota</taxon>
        <taxon>Rhodophyta</taxon>
        <taxon>Bangiophyceae</taxon>
        <taxon>Cyanidiales</taxon>
        <taxon>Cyanidiaceae</taxon>
        <taxon>Cyanidiococcus</taxon>
    </lineage>
</organism>
<dbReference type="OrthoDB" id="10338402at2759"/>
<comment type="caution">
    <text evidence="1">The sequence shown here is derived from an EMBL/GenBank/DDBJ whole genome shotgun (WGS) entry which is preliminary data.</text>
</comment>
<sequence>MLISRHCRRIAIGTLGLVVLVAALALIVCDATALPLSAGVRASASTTNRSRHLSDAVASALNYTQFEYTLANSLYQVNPRICLNYALSIAAANLADLLTYCTPEAVGNNNCSALTPGAIARTLLSAGWTSTEIQLVDLAAKVPARYFNWSHADGLSGRQAYEVGLQAAPDVVRQLLPYLRRQELNLAGVGAVALHDDYVYAMVAIGADSSQHCYEASS</sequence>
<evidence type="ECO:0000313" key="1">
    <source>
        <dbReference type="EMBL" id="KAF6002642.1"/>
    </source>
</evidence>
<proteinExistence type="predicted"/>
<gene>
    <name evidence="1" type="ORF">F1559_000908</name>
</gene>